<organism evidence="1">
    <name type="scientific">viral metagenome</name>
    <dbReference type="NCBI Taxonomy" id="1070528"/>
    <lineage>
        <taxon>unclassified sequences</taxon>
        <taxon>metagenomes</taxon>
        <taxon>organismal metagenomes</taxon>
    </lineage>
</organism>
<proteinExistence type="predicted"/>
<dbReference type="AlphaFoldDB" id="A0A6C0K3S7"/>
<protein>
    <submittedName>
        <fullName evidence="1">Uncharacterized protein</fullName>
    </submittedName>
</protein>
<accession>A0A6C0K3S7</accession>
<evidence type="ECO:0000313" key="1">
    <source>
        <dbReference type="EMBL" id="QHU12193.1"/>
    </source>
</evidence>
<reference evidence="1" key="1">
    <citation type="journal article" date="2020" name="Nature">
        <title>Giant virus diversity and host interactions through global metagenomics.</title>
        <authorList>
            <person name="Schulz F."/>
            <person name="Roux S."/>
            <person name="Paez-Espino D."/>
            <person name="Jungbluth S."/>
            <person name="Walsh D.A."/>
            <person name="Denef V.J."/>
            <person name="McMahon K.D."/>
            <person name="Konstantinidis K.T."/>
            <person name="Eloe-Fadrosh E.A."/>
            <person name="Kyrpides N.C."/>
            <person name="Woyke T."/>
        </authorList>
    </citation>
    <scope>NUCLEOTIDE SEQUENCE</scope>
    <source>
        <strain evidence="1">GVMAG-S-1101171-110</strain>
    </source>
</reference>
<sequence>MVLKGKTHNMRKRIHMRKTRKMRGGQGNLFKPTLTSYIFGTVNKKEPSKWENEHILNHPNVQNLEYCLYNLNDKCMGAMAEMIIAAMSAKDKDENDMVKYNIFFGPYTYGGFAGIGKQSNMIARHFSNDHLQYPIVQTDDSLKQTIINVIKSFGYTKSIDYFKLTADVKRTTEMYSSGNTRAIKEIKGQMIEIRNLIMQQLLNCNKCESGIFKRNYVGTTQYNELFDTSCDPYQQSTPYTYNPRPTLVRPPRSVTIRAPTLVRPPINSTRRRKPTIQAPSADVHGYIGLQGPESVSYGRPGTGINSKNTRVAITTVPGAPTTRTITSRRPTISYKP</sequence>
<name>A0A6C0K3S7_9ZZZZ</name>
<dbReference type="EMBL" id="MN740798">
    <property type="protein sequence ID" value="QHU12193.1"/>
    <property type="molecule type" value="Genomic_DNA"/>
</dbReference>